<proteinExistence type="predicted"/>
<reference evidence="1" key="1">
    <citation type="journal article" date="2023" name="G3 (Bethesda)">
        <title>Whole genome assembly and annotation of the endangered Caribbean coral Acropora cervicornis.</title>
        <authorList>
            <person name="Selwyn J.D."/>
            <person name="Vollmer S.V."/>
        </authorList>
    </citation>
    <scope>NUCLEOTIDE SEQUENCE</scope>
    <source>
        <strain evidence="1">K2</strain>
    </source>
</reference>
<dbReference type="AlphaFoldDB" id="A0AAD9R1G3"/>
<dbReference type="EMBL" id="JARQWQ010000006">
    <property type="protein sequence ID" value="KAK2571409.1"/>
    <property type="molecule type" value="Genomic_DNA"/>
</dbReference>
<evidence type="ECO:0000313" key="1">
    <source>
        <dbReference type="EMBL" id="KAK2571409.1"/>
    </source>
</evidence>
<evidence type="ECO:0000313" key="2">
    <source>
        <dbReference type="Proteomes" id="UP001249851"/>
    </source>
</evidence>
<sequence length="90" mass="10324">MWTIFARRNLTHLPIFPNQGQPKRSCRHKRNSADLLLMLISLQATNFAAGRLGTTPESYRWEIGEDAGDLVLEDWGRRWGLRAKIFVLGS</sequence>
<protein>
    <submittedName>
        <fullName evidence="1">Uncharacterized protein</fullName>
    </submittedName>
</protein>
<accession>A0AAD9R1G3</accession>
<comment type="caution">
    <text evidence="1">The sequence shown here is derived from an EMBL/GenBank/DDBJ whole genome shotgun (WGS) entry which is preliminary data.</text>
</comment>
<dbReference type="Proteomes" id="UP001249851">
    <property type="component" value="Unassembled WGS sequence"/>
</dbReference>
<organism evidence="1 2">
    <name type="scientific">Acropora cervicornis</name>
    <name type="common">Staghorn coral</name>
    <dbReference type="NCBI Taxonomy" id="6130"/>
    <lineage>
        <taxon>Eukaryota</taxon>
        <taxon>Metazoa</taxon>
        <taxon>Cnidaria</taxon>
        <taxon>Anthozoa</taxon>
        <taxon>Hexacorallia</taxon>
        <taxon>Scleractinia</taxon>
        <taxon>Astrocoeniina</taxon>
        <taxon>Acroporidae</taxon>
        <taxon>Acropora</taxon>
    </lineage>
</organism>
<name>A0AAD9R1G3_ACRCE</name>
<reference evidence="1" key="2">
    <citation type="journal article" date="2023" name="Science">
        <title>Genomic signatures of disease resistance in endangered staghorn corals.</title>
        <authorList>
            <person name="Vollmer S.V."/>
            <person name="Selwyn J.D."/>
            <person name="Despard B.A."/>
            <person name="Roesel C.L."/>
        </authorList>
    </citation>
    <scope>NUCLEOTIDE SEQUENCE</scope>
    <source>
        <strain evidence="1">K2</strain>
    </source>
</reference>
<keyword evidence="2" id="KW-1185">Reference proteome</keyword>
<gene>
    <name evidence="1" type="ORF">P5673_004000</name>
</gene>